<organism evidence="1 2">
    <name type="scientific">Steinernema glaseri</name>
    <dbReference type="NCBI Taxonomy" id="37863"/>
    <lineage>
        <taxon>Eukaryota</taxon>
        <taxon>Metazoa</taxon>
        <taxon>Ecdysozoa</taxon>
        <taxon>Nematoda</taxon>
        <taxon>Chromadorea</taxon>
        <taxon>Rhabditida</taxon>
        <taxon>Tylenchina</taxon>
        <taxon>Panagrolaimomorpha</taxon>
        <taxon>Strongyloidoidea</taxon>
        <taxon>Steinernematidae</taxon>
        <taxon>Steinernema</taxon>
    </lineage>
</organism>
<name>A0A1I7YXC6_9BILA</name>
<evidence type="ECO:0000313" key="1">
    <source>
        <dbReference type="Proteomes" id="UP000095287"/>
    </source>
</evidence>
<dbReference type="Proteomes" id="UP000095287">
    <property type="component" value="Unplaced"/>
</dbReference>
<dbReference type="AlphaFoldDB" id="A0A1I7YXC6"/>
<accession>A0A1I7YXC6</accession>
<evidence type="ECO:0000313" key="2">
    <source>
        <dbReference type="WBParaSite" id="L893_g20715.t1"/>
    </source>
</evidence>
<keyword evidence="1" id="KW-1185">Reference proteome</keyword>
<reference evidence="2" key="1">
    <citation type="submission" date="2016-11" db="UniProtKB">
        <authorList>
            <consortium name="WormBaseParasite"/>
        </authorList>
    </citation>
    <scope>IDENTIFICATION</scope>
</reference>
<protein>
    <submittedName>
        <fullName evidence="2">Uncharacterized protein</fullName>
    </submittedName>
</protein>
<dbReference type="WBParaSite" id="L893_g20715.t1">
    <property type="protein sequence ID" value="L893_g20715.t1"/>
    <property type="gene ID" value="L893_g20715"/>
</dbReference>
<proteinExistence type="predicted"/>
<sequence length="140" mass="16876">MEVFKRILSHDSDNEIYFDLLKDTMVQLQEELEPEQYVECMTMFQRQTMVARHQLLRAKNAAGNIGNVRLLENLEIDLRQFWRHVYFNDNCLLKKALHVRLKKPRFVFGQQKKPLWTDSRGILEQYKKMILSALKETRYL</sequence>